<name>A0A9P9BJN9_9PEZI</name>
<protein>
    <submittedName>
        <fullName evidence="2">Uncharacterized protein</fullName>
    </submittedName>
</protein>
<feature type="compositionally biased region" description="Basic and acidic residues" evidence="1">
    <location>
        <begin position="657"/>
        <end position="670"/>
    </location>
</feature>
<feature type="region of interest" description="Disordered" evidence="1">
    <location>
        <begin position="471"/>
        <end position="513"/>
    </location>
</feature>
<evidence type="ECO:0000313" key="2">
    <source>
        <dbReference type="EMBL" id="KAH7018285.1"/>
    </source>
</evidence>
<feature type="region of interest" description="Disordered" evidence="1">
    <location>
        <begin position="1"/>
        <end position="44"/>
    </location>
</feature>
<keyword evidence="3" id="KW-1185">Reference proteome</keyword>
<feature type="compositionally biased region" description="Low complexity" evidence="1">
    <location>
        <begin position="383"/>
        <end position="393"/>
    </location>
</feature>
<gene>
    <name evidence="2" type="ORF">B0I36DRAFT_388525</name>
</gene>
<feature type="compositionally biased region" description="Basic and acidic residues" evidence="1">
    <location>
        <begin position="190"/>
        <end position="208"/>
    </location>
</feature>
<feature type="region of interest" description="Disordered" evidence="1">
    <location>
        <begin position="383"/>
        <end position="409"/>
    </location>
</feature>
<dbReference type="Proteomes" id="UP000756346">
    <property type="component" value="Unassembled WGS sequence"/>
</dbReference>
<feature type="compositionally biased region" description="Pro residues" evidence="1">
    <location>
        <begin position="15"/>
        <end position="25"/>
    </location>
</feature>
<sequence>MFGTLTSLVQSATVGPPPKDVPPPTQIVLPEYHPRLDDNDTNASPPHIAADSLVPFLQTLYRPPQLDESYFKALGVHVHDNVSTEDIIPDPALLPQATGWEDMTPEHAQDVNKDFQRPLCNGNKSPDARIYTDRRKELSADNQAAFRTLRRIKPEPGKQAVRLGGSYEFFKQMDLMAGFWDDTSLPAQKSSEDDVSKQLAREDNDDHSPPGATPILHPIDGSLDQAAHALVAATTEPVRPHQQDDGKDDKHRVEGPEQVVFRTGVGSQMPASYRHDMVSAFIKLVAYDFGCNIAPSRVEPRLYLRAPTSAEANQPSTVPMTVPLSSPDEIKPKIHGKLVKEPKCSHLPSGCTFLFRMPTTREAARAGIVEGPVAAVSIRNATSFTPTSSTTSPLDSRASSQPAKDEGSLDARLDLGREIIAALVTAQLRDREGRTEQRIGEGKWWASEKRWGGGQGGPIGREIDNNTEISSTHQVGDEPDKMSPPSSSSPSTKSPPQARTHLQRITPSNKRPRKTLSIYDNYRMVRKPASNWDSKARYQAIGKQPGADYDDIFLFSSLFHHFSVVRVRVPKVLLRIFEGDVTSAAVAAAAGETALPTATAAGGARPWGKLEVWRTQWFDLFIVKDRLEAMRLLWGVMMWLMRETANEESVGSGTGRGQEHTAPDVVTKDS</sequence>
<reference evidence="2" key="1">
    <citation type="journal article" date="2021" name="Nat. Commun.">
        <title>Genetic determinants of endophytism in the Arabidopsis root mycobiome.</title>
        <authorList>
            <person name="Mesny F."/>
            <person name="Miyauchi S."/>
            <person name="Thiergart T."/>
            <person name="Pickel B."/>
            <person name="Atanasova L."/>
            <person name="Karlsson M."/>
            <person name="Huettel B."/>
            <person name="Barry K.W."/>
            <person name="Haridas S."/>
            <person name="Chen C."/>
            <person name="Bauer D."/>
            <person name="Andreopoulos W."/>
            <person name="Pangilinan J."/>
            <person name="LaButti K."/>
            <person name="Riley R."/>
            <person name="Lipzen A."/>
            <person name="Clum A."/>
            <person name="Drula E."/>
            <person name="Henrissat B."/>
            <person name="Kohler A."/>
            <person name="Grigoriev I.V."/>
            <person name="Martin F.M."/>
            <person name="Hacquard S."/>
        </authorList>
    </citation>
    <scope>NUCLEOTIDE SEQUENCE</scope>
    <source>
        <strain evidence="2">MPI-CAGE-CH-0230</strain>
    </source>
</reference>
<proteinExistence type="predicted"/>
<feature type="region of interest" description="Disordered" evidence="1">
    <location>
        <begin position="186"/>
        <end position="219"/>
    </location>
</feature>
<feature type="region of interest" description="Disordered" evidence="1">
    <location>
        <begin position="446"/>
        <end position="465"/>
    </location>
</feature>
<evidence type="ECO:0000313" key="3">
    <source>
        <dbReference type="Proteomes" id="UP000756346"/>
    </source>
</evidence>
<feature type="region of interest" description="Disordered" evidence="1">
    <location>
        <begin position="648"/>
        <end position="670"/>
    </location>
</feature>
<comment type="caution">
    <text evidence="2">The sequence shown here is derived from an EMBL/GenBank/DDBJ whole genome shotgun (WGS) entry which is preliminary data.</text>
</comment>
<dbReference type="OrthoDB" id="5407653at2759"/>
<feature type="compositionally biased region" description="Low complexity" evidence="1">
    <location>
        <begin position="483"/>
        <end position="496"/>
    </location>
</feature>
<dbReference type="RefSeq" id="XP_046006552.1">
    <property type="nucleotide sequence ID" value="XM_046161251.1"/>
</dbReference>
<feature type="compositionally biased region" description="Polar residues" evidence="1">
    <location>
        <begin position="1"/>
        <end position="13"/>
    </location>
</feature>
<dbReference type="GeneID" id="70190797"/>
<evidence type="ECO:0000256" key="1">
    <source>
        <dbReference type="SAM" id="MobiDB-lite"/>
    </source>
</evidence>
<dbReference type="EMBL" id="JAGTJQ010000011">
    <property type="protein sequence ID" value="KAH7018285.1"/>
    <property type="molecule type" value="Genomic_DNA"/>
</dbReference>
<dbReference type="AlphaFoldDB" id="A0A9P9BJN9"/>
<accession>A0A9P9BJN9</accession>
<organism evidence="2 3">
    <name type="scientific">Microdochium trichocladiopsis</name>
    <dbReference type="NCBI Taxonomy" id="1682393"/>
    <lineage>
        <taxon>Eukaryota</taxon>
        <taxon>Fungi</taxon>
        <taxon>Dikarya</taxon>
        <taxon>Ascomycota</taxon>
        <taxon>Pezizomycotina</taxon>
        <taxon>Sordariomycetes</taxon>
        <taxon>Xylariomycetidae</taxon>
        <taxon>Xylariales</taxon>
        <taxon>Microdochiaceae</taxon>
        <taxon>Microdochium</taxon>
    </lineage>
</organism>